<name>A0A837CP63_9BRAD</name>
<dbReference type="AlphaFoldDB" id="A0A837CP63"/>
<sequence>MFTNGNQRHGMRQMPPIAAERINCTIIRLIFAIYQLACPQYPRRCSKFLRDSFPLEYTCTSPGTALRAPPGWQFGSI</sequence>
<evidence type="ECO:0000313" key="1">
    <source>
        <dbReference type="EMBL" id="KGJ71107.1"/>
    </source>
</evidence>
<evidence type="ECO:0000313" key="2">
    <source>
        <dbReference type="Proteomes" id="UP000024900"/>
    </source>
</evidence>
<protein>
    <submittedName>
        <fullName evidence="1">Uncharacterized protein</fullName>
    </submittedName>
</protein>
<proteinExistence type="predicted"/>
<dbReference type="Proteomes" id="UP000024900">
    <property type="component" value="Unassembled WGS sequence"/>
</dbReference>
<accession>A0A837CP63</accession>
<reference evidence="1 2" key="1">
    <citation type="journal article" date="2014" name="BMC Genomics">
        <title>Comparative genomics of Bradyrhizobium japonicum CPAC 15 and Bradyrhizobium diazoefficiens CPAC 7: elite model strains for understanding symbiotic performance with soybean.</title>
        <authorList>
            <person name="Siqueira A.F."/>
            <person name="Ormeno-Orrillo E."/>
            <person name="Souza R.C."/>
            <person name="Rodrigues E.P."/>
            <person name="Almeida L.G."/>
            <person name="Barcellos F.G."/>
            <person name="Batista J.S."/>
            <person name="Nakatami A.S."/>
            <person name="Martinez-Romero E."/>
            <person name="Vasconcelos A.T."/>
            <person name="Hungria M."/>
        </authorList>
    </citation>
    <scope>NUCLEOTIDE SEQUENCE [LARGE SCALE GENOMIC DNA]</scope>
    <source>
        <strain evidence="1 2">SEMIA 5080</strain>
    </source>
</reference>
<organism evidence="1 2">
    <name type="scientific">Bradyrhizobium diazoefficiens SEMIA 5080</name>
    <dbReference type="NCBI Taxonomy" id="754504"/>
    <lineage>
        <taxon>Bacteria</taxon>
        <taxon>Pseudomonadati</taxon>
        <taxon>Pseudomonadota</taxon>
        <taxon>Alphaproteobacteria</taxon>
        <taxon>Hyphomicrobiales</taxon>
        <taxon>Nitrobacteraceae</taxon>
        <taxon>Bradyrhizobium</taxon>
    </lineage>
</organism>
<dbReference type="EMBL" id="ADOU02000004">
    <property type="protein sequence ID" value="KGJ71107.1"/>
    <property type="molecule type" value="Genomic_DNA"/>
</dbReference>
<comment type="caution">
    <text evidence="1">The sequence shown here is derived from an EMBL/GenBank/DDBJ whole genome shotgun (WGS) entry which is preliminary data.</text>
</comment>
<gene>
    <name evidence="1" type="ORF">BJA5080_06249</name>
</gene>